<evidence type="ECO:0000313" key="1">
    <source>
        <dbReference type="EMBL" id="PSX01666.1"/>
    </source>
</evidence>
<accession>A0ABX5GYT2</accession>
<sequence length="126" mass="14752">MYESVLVDRWLQSSVEESFDISNESISNDNILRFTHKNHQLNLGYIDYKTDCYDVFISKLKLNEDFLLSGLERALIGKLVKAFHSEGKKNIVFNKNCDVNIDLVNELNFKENSDTYYLNINRYKLG</sequence>
<keyword evidence="2" id="KW-1185">Reference proteome</keyword>
<dbReference type="Proteomes" id="UP000240989">
    <property type="component" value="Unassembled WGS sequence"/>
</dbReference>
<proteinExistence type="predicted"/>
<gene>
    <name evidence="1" type="ORF">C0W27_22010</name>
</gene>
<dbReference type="EMBL" id="PYOU01000032">
    <property type="protein sequence ID" value="PSX01666.1"/>
    <property type="molecule type" value="Genomic_DNA"/>
</dbReference>
<protein>
    <submittedName>
        <fullName evidence="1">Uncharacterized protein</fullName>
    </submittedName>
</protein>
<dbReference type="RefSeq" id="WP_045152761.1">
    <property type="nucleotide sequence ID" value="NZ_JZSW01000007.1"/>
</dbReference>
<name>A0ABX5GYT2_PHOAN</name>
<reference evidence="1 2" key="1">
    <citation type="submission" date="2018-01" db="EMBL/GenBank/DDBJ databases">
        <title>Whole genome sequencing of Histamine producing bacteria.</title>
        <authorList>
            <person name="Butler K."/>
        </authorList>
    </citation>
    <scope>NUCLEOTIDE SEQUENCE [LARGE SCALE GENOMIC DNA]</scope>
    <source>
        <strain evidence="1 2">A6-1</strain>
    </source>
</reference>
<evidence type="ECO:0000313" key="2">
    <source>
        <dbReference type="Proteomes" id="UP000240989"/>
    </source>
</evidence>
<comment type="caution">
    <text evidence="1">The sequence shown here is derived from an EMBL/GenBank/DDBJ whole genome shotgun (WGS) entry which is preliminary data.</text>
</comment>
<organism evidence="1 2">
    <name type="scientific">Photobacterium angustum</name>
    <dbReference type="NCBI Taxonomy" id="661"/>
    <lineage>
        <taxon>Bacteria</taxon>
        <taxon>Pseudomonadati</taxon>
        <taxon>Pseudomonadota</taxon>
        <taxon>Gammaproteobacteria</taxon>
        <taxon>Vibrionales</taxon>
        <taxon>Vibrionaceae</taxon>
        <taxon>Photobacterium</taxon>
    </lineage>
</organism>